<proteinExistence type="predicted"/>
<sequence length="54" mass="6593">MKEYKVLKPSLGWSNRMEKLEDFLNEYAKQGWALHTINNFDTYIQVIMERNKNR</sequence>
<gene>
    <name evidence="1" type="ORF">H2O64_22835</name>
</gene>
<dbReference type="RefSeq" id="WP_187564567.1">
    <property type="nucleotide sequence ID" value="NZ_JACGWS010000021.1"/>
</dbReference>
<evidence type="ECO:0000313" key="2">
    <source>
        <dbReference type="Proteomes" id="UP000619238"/>
    </source>
</evidence>
<evidence type="ECO:0000313" key="1">
    <source>
        <dbReference type="EMBL" id="MBC8757524.1"/>
    </source>
</evidence>
<dbReference type="Proteomes" id="UP000619238">
    <property type="component" value="Unassembled WGS sequence"/>
</dbReference>
<reference evidence="1 2" key="1">
    <citation type="submission" date="2020-07" db="EMBL/GenBank/DDBJ databases">
        <title>Description of Kordia aestuariivivens sp. nov., isolated from a tidal flat.</title>
        <authorList>
            <person name="Park S."/>
            <person name="Yoon J.-H."/>
        </authorList>
    </citation>
    <scope>NUCLEOTIDE SEQUENCE [LARGE SCALE GENOMIC DNA]</scope>
    <source>
        <strain evidence="1 2">YSTF-M3</strain>
    </source>
</reference>
<dbReference type="Pfam" id="PF13783">
    <property type="entry name" value="DUF4177"/>
    <property type="match status" value="1"/>
</dbReference>
<organism evidence="1 2">
    <name type="scientific">Kordia aestuariivivens</name>
    <dbReference type="NCBI Taxonomy" id="2759037"/>
    <lineage>
        <taxon>Bacteria</taxon>
        <taxon>Pseudomonadati</taxon>
        <taxon>Bacteroidota</taxon>
        <taxon>Flavobacteriia</taxon>
        <taxon>Flavobacteriales</taxon>
        <taxon>Flavobacteriaceae</taxon>
        <taxon>Kordia</taxon>
    </lineage>
</organism>
<comment type="caution">
    <text evidence="1">The sequence shown here is derived from an EMBL/GenBank/DDBJ whole genome shotgun (WGS) entry which is preliminary data.</text>
</comment>
<accession>A0ABR7QG67</accession>
<dbReference type="InterPro" id="IPR025234">
    <property type="entry name" value="YjzH-like"/>
</dbReference>
<name>A0ABR7QG67_9FLAO</name>
<keyword evidence="2" id="KW-1185">Reference proteome</keyword>
<protein>
    <submittedName>
        <fullName evidence="1">DUF4177 domain-containing protein</fullName>
    </submittedName>
</protein>
<dbReference type="EMBL" id="JACGWS010000021">
    <property type="protein sequence ID" value="MBC8757524.1"/>
    <property type="molecule type" value="Genomic_DNA"/>
</dbReference>